<dbReference type="EMBL" id="CAUYUJ010014674">
    <property type="protein sequence ID" value="CAK0844565.1"/>
    <property type="molecule type" value="Genomic_DNA"/>
</dbReference>
<evidence type="ECO:0000313" key="4">
    <source>
        <dbReference type="Proteomes" id="UP001189429"/>
    </source>
</evidence>
<organism evidence="3 4">
    <name type="scientific">Prorocentrum cordatum</name>
    <dbReference type="NCBI Taxonomy" id="2364126"/>
    <lineage>
        <taxon>Eukaryota</taxon>
        <taxon>Sar</taxon>
        <taxon>Alveolata</taxon>
        <taxon>Dinophyceae</taxon>
        <taxon>Prorocentrales</taxon>
        <taxon>Prorocentraceae</taxon>
        <taxon>Prorocentrum</taxon>
    </lineage>
</organism>
<dbReference type="Gene3D" id="3.60.10.10">
    <property type="entry name" value="Endonuclease/exonuclease/phosphatase"/>
    <property type="match status" value="1"/>
</dbReference>
<dbReference type="Proteomes" id="UP001189429">
    <property type="component" value="Unassembled WGS sequence"/>
</dbReference>
<dbReference type="InterPro" id="IPR036691">
    <property type="entry name" value="Endo/exonu/phosph_ase_sf"/>
</dbReference>
<evidence type="ECO:0000256" key="2">
    <source>
        <dbReference type="SAM" id="MobiDB-lite"/>
    </source>
</evidence>
<protein>
    <recommendedName>
        <fullName evidence="5">RanBP2-type domain-containing protein</fullName>
    </recommendedName>
</protein>
<dbReference type="SUPFAM" id="SSF56219">
    <property type="entry name" value="DNase I-like"/>
    <property type="match status" value="1"/>
</dbReference>
<feature type="region of interest" description="Disordered" evidence="2">
    <location>
        <begin position="337"/>
        <end position="373"/>
    </location>
</feature>
<feature type="non-terminal residue" evidence="3">
    <location>
        <position position="525"/>
    </location>
</feature>
<feature type="region of interest" description="Disordered" evidence="2">
    <location>
        <begin position="253"/>
        <end position="321"/>
    </location>
</feature>
<evidence type="ECO:0008006" key="5">
    <source>
        <dbReference type="Google" id="ProtNLM"/>
    </source>
</evidence>
<name>A0ABN9TFK2_9DINO</name>
<feature type="coiled-coil region" evidence="1">
    <location>
        <begin position="95"/>
        <end position="143"/>
    </location>
</feature>
<reference evidence="3" key="1">
    <citation type="submission" date="2023-10" db="EMBL/GenBank/DDBJ databases">
        <authorList>
            <person name="Chen Y."/>
            <person name="Shah S."/>
            <person name="Dougan E. K."/>
            <person name="Thang M."/>
            <person name="Chan C."/>
        </authorList>
    </citation>
    <scope>NUCLEOTIDE SEQUENCE [LARGE SCALE GENOMIC DNA]</scope>
</reference>
<feature type="region of interest" description="Disordered" evidence="2">
    <location>
        <begin position="203"/>
        <end position="240"/>
    </location>
</feature>
<gene>
    <name evidence="3" type="ORF">PCOR1329_LOCUS38640</name>
</gene>
<comment type="caution">
    <text evidence="3">The sequence shown here is derived from an EMBL/GenBank/DDBJ whole genome shotgun (WGS) entry which is preliminary data.</text>
</comment>
<accession>A0ABN9TFK2</accession>
<feature type="compositionally biased region" description="Basic and acidic residues" evidence="2">
    <location>
        <begin position="352"/>
        <end position="363"/>
    </location>
</feature>
<keyword evidence="4" id="KW-1185">Reference proteome</keyword>
<feature type="compositionally biased region" description="Low complexity" evidence="2">
    <location>
        <begin position="280"/>
        <end position="298"/>
    </location>
</feature>
<keyword evidence="1" id="KW-0175">Coiled coil</keyword>
<proteinExistence type="predicted"/>
<sequence length="525" mass="54531">MAKGGNGWLRNAWACAAKRCSCKDNFEWRTECYLCGAPKPKDEQRVWLGLSDEEFRSLSGVLTQSQRDKLLHRRAMAESGLAQPAWDAWQASQDVSSLSNQLLGARGRLQKLEQAATDIMVQVADQREAVRGLEEEYAAARARASVALAPGAAQLGPEVRAAQSAFGQARAAVGGDAPPAVAALVEACERFLGAVVGAAAGAGAAPGMGAGPVERADAEPARGASPAAVRQPHSPGGGQEVAAALCRQTQEFAAASGHPGGQAWDAAGADDSDSDECSRRPLGALPAPTLRGAATPAGPGRGGSHHLELDSGTSSDEVGQKLGAPFDCPVSACEAASVDPAGATSRPNPLSDRQEVRREREAGDGPTASSASPKCWKLCTCNTTSWSSVQWFLENECDADVVMLQEVAIAPELQPDREAAVGRLGWKAKVAPSRDTGGGLSGGALVGTWPHIGLCEAPVPKRPWPSERVLLMWVNGLVPGGFIAGSVYLVSGGGLDDQSFLILKQLGEALRAMGQPFILGGDWNV</sequence>
<evidence type="ECO:0000256" key="1">
    <source>
        <dbReference type="SAM" id="Coils"/>
    </source>
</evidence>
<evidence type="ECO:0000313" key="3">
    <source>
        <dbReference type="EMBL" id="CAK0844565.1"/>
    </source>
</evidence>